<evidence type="ECO:0008006" key="2">
    <source>
        <dbReference type="Google" id="ProtNLM"/>
    </source>
</evidence>
<organism evidence="1">
    <name type="scientific">mine drainage metagenome</name>
    <dbReference type="NCBI Taxonomy" id="410659"/>
    <lineage>
        <taxon>unclassified sequences</taxon>
        <taxon>metagenomes</taxon>
        <taxon>ecological metagenomes</taxon>
    </lineage>
</organism>
<reference evidence="1" key="1">
    <citation type="submission" date="2009-10" db="EMBL/GenBank/DDBJ databases">
        <title>Diversity of trophic interactions inside an arsenic-rich microbial ecosystem.</title>
        <authorList>
            <person name="Bertin P.N."/>
            <person name="Heinrich-Salmeron A."/>
            <person name="Pelletier E."/>
            <person name="Goulhen-Chollet F."/>
            <person name="Arsene-Ploetze F."/>
            <person name="Gallien S."/>
            <person name="Calteau A."/>
            <person name="Vallenet D."/>
            <person name="Casiot C."/>
            <person name="Chane-Woon-Ming B."/>
            <person name="Giloteaux L."/>
            <person name="Barakat M."/>
            <person name="Bonnefoy V."/>
            <person name="Bruneel O."/>
            <person name="Chandler M."/>
            <person name="Cleiss J."/>
            <person name="Duran R."/>
            <person name="Elbaz-Poulichet F."/>
            <person name="Fonknechten N."/>
            <person name="Lauga B."/>
            <person name="Mornico D."/>
            <person name="Ortet P."/>
            <person name="Schaeffer C."/>
            <person name="Siguier P."/>
            <person name="Alexander Thil Smith A."/>
            <person name="Van Dorsselaer A."/>
            <person name="Weissenbach J."/>
            <person name="Medigue C."/>
            <person name="Le Paslier D."/>
        </authorList>
    </citation>
    <scope>NUCLEOTIDE SEQUENCE</scope>
</reference>
<dbReference type="InterPro" id="IPR007497">
    <property type="entry name" value="SIMPL/DUF541"/>
</dbReference>
<protein>
    <recommendedName>
        <fullName evidence="2">DUF541 domain-containing protein</fullName>
    </recommendedName>
</protein>
<proteinExistence type="predicted"/>
<accession>E6QGQ0</accession>
<name>E6QGQ0_9ZZZZ</name>
<evidence type="ECO:0000313" key="1">
    <source>
        <dbReference type="EMBL" id="CBI06414.1"/>
    </source>
</evidence>
<dbReference type="Pfam" id="PF04402">
    <property type="entry name" value="SIMPL"/>
    <property type="match status" value="1"/>
</dbReference>
<sequence>MRKIVATVGFAILALPTCAAAHGANPIPRAQIRLTTTAGYRVPDTELRATLSAQSSGSDPATLAAQVNRTVAWADARISSVHGLQWHADGYATVRTGNKTAPWRVQATLVAESADPPALLPLLGTLQERLHLDGLEYTASPRQIRTANGRAGVIALHRFLAAAKRDCAALGFPGAARPVKVDLQAGSPPIPVRPYPVMMAAMREAPGPVAANPGVTHGTVTASGIADCR</sequence>
<dbReference type="EMBL" id="CABP01000179">
    <property type="protein sequence ID" value="CBI06414.1"/>
    <property type="molecule type" value="Genomic_DNA"/>
</dbReference>
<gene>
    <name evidence="1" type="ORF">CARN5_0055</name>
</gene>
<comment type="caution">
    <text evidence="1">The sequence shown here is derived from an EMBL/GenBank/DDBJ whole genome shotgun (WGS) entry which is preliminary data.</text>
</comment>
<dbReference type="AlphaFoldDB" id="E6QGQ0"/>